<gene>
    <name evidence="2" type="ORF">TIS948_LOCUS6367</name>
</gene>
<protein>
    <submittedName>
        <fullName evidence="2">Uncharacterized protein</fullName>
    </submittedName>
</protein>
<reference evidence="2" key="1">
    <citation type="submission" date="2021-02" db="EMBL/GenBank/DDBJ databases">
        <authorList>
            <person name="Nowell W R."/>
        </authorList>
    </citation>
    <scope>NUCLEOTIDE SEQUENCE</scope>
</reference>
<name>A0A817N4P1_9BILA</name>
<keyword evidence="1" id="KW-0812">Transmembrane</keyword>
<sequence>MPTSTAYRTVYIPRNTRTERLIERPLYPSYEQLLATQWSNAPPYTVSSTATQLSRNAENTSVVITPLRGLIMVLLGVGAALAITIPVTVSLYESSSTTSTETTTVSTVTTVTTVAVTTVTTTSTTSTTTTTTSNQTSCTFPCVCVGISSSTLWQAYPSNSMYMNIDTSNCTFNQTPLYFTSMAGSASHYGLTGYGAIYSPTSTSFTIYIQNVFDWNSSYLISVATIEAWNVNWFGLYY</sequence>
<keyword evidence="1" id="KW-0472">Membrane</keyword>
<proteinExistence type="predicted"/>
<dbReference type="AlphaFoldDB" id="A0A817N4P1"/>
<feature type="transmembrane region" description="Helical" evidence="1">
    <location>
        <begin position="70"/>
        <end position="92"/>
    </location>
</feature>
<comment type="caution">
    <text evidence="2">The sequence shown here is derived from an EMBL/GenBank/DDBJ whole genome shotgun (WGS) entry which is preliminary data.</text>
</comment>
<evidence type="ECO:0000313" key="2">
    <source>
        <dbReference type="EMBL" id="CAF3090931.1"/>
    </source>
</evidence>
<evidence type="ECO:0000313" key="3">
    <source>
        <dbReference type="Proteomes" id="UP000663825"/>
    </source>
</evidence>
<dbReference type="OrthoDB" id="10015755at2759"/>
<dbReference type="Proteomes" id="UP000663825">
    <property type="component" value="Unassembled WGS sequence"/>
</dbReference>
<organism evidence="2 3">
    <name type="scientific">Rotaria socialis</name>
    <dbReference type="NCBI Taxonomy" id="392032"/>
    <lineage>
        <taxon>Eukaryota</taxon>
        <taxon>Metazoa</taxon>
        <taxon>Spiralia</taxon>
        <taxon>Gnathifera</taxon>
        <taxon>Rotifera</taxon>
        <taxon>Eurotatoria</taxon>
        <taxon>Bdelloidea</taxon>
        <taxon>Philodinida</taxon>
        <taxon>Philodinidae</taxon>
        <taxon>Rotaria</taxon>
    </lineage>
</organism>
<evidence type="ECO:0000256" key="1">
    <source>
        <dbReference type="SAM" id="Phobius"/>
    </source>
</evidence>
<keyword evidence="1" id="KW-1133">Transmembrane helix</keyword>
<dbReference type="EMBL" id="CAJNXB010000756">
    <property type="protein sequence ID" value="CAF3090931.1"/>
    <property type="molecule type" value="Genomic_DNA"/>
</dbReference>
<accession>A0A817N4P1</accession>